<dbReference type="EMBL" id="ABIB01000010">
    <property type="protein sequence ID" value="EDP95199.1"/>
    <property type="molecule type" value="Genomic_DNA"/>
</dbReference>
<reference evidence="1 2" key="1">
    <citation type="journal article" date="2011" name="J. Bacteriol.">
        <title>Genome sequence of the algicidal bacterium Kordia algicida OT-1.</title>
        <authorList>
            <person name="Lee H.S."/>
            <person name="Kang S.G."/>
            <person name="Kwon K.K."/>
            <person name="Lee J.H."/>
            <person name="Kim S.J."/>
        </authorList>
    </citation>
    <scope>NUCLEOTIDE SEQUENCE [LARGE SCALE GENOMIC DNA]</scope>
    <source>
        <strain evidence="1 2">OT-1</strain>
    </source>
</reference>
<dbReference type="OrthoDB" id="1453485at2"/>
<dbReference type="HOGENOM" id="CLU_3169261_0_0_10"/>
<proteinExistence type="predicted"/>
<gene>
    <name evidence="1" type="ORF">KAOT1_06937</name>
</gene>
<evidence type="ECO:0000313" key="1">
    <source>
        <dbReference type="EMBL" id="EDP95199.1"/>
    </source>
</evidence>
<evidence type="ECO:0000313" key="2">
    <source>
        <dbReference type="Proteomes" id="UP000002945"/>
    </source>
</evidence>
<keyword evidence="2" id="KW-1185">Reference proteome</keyword>
<comment type="caution">
    <text evidence="1">The sequence shown here is derived from an EMBL/GenBank/DDBJ whole genome shotgun (WGS) entry which is preliminary data.</text>
</comment>
<sequence>MKKRDLKSLALNKKLVSNFDTPVIKGGGTHYESICDCPTTIRTITFK</sequence>
<accession>A9E5M6</accession>
<dbReference type="AlphaFoldDB" id="A9E5M6"/>
<dbReference type="RefSeq" id="WP_007093955.1">
    <property type="nucleotide sequence ID" value="NZ_CP142125.1"/>
</dbReference>
<dbReference type="Proteomes" id="UP000002945">
    <property type="component" value="Unassembled WGS sequence"/>
</dbReference>
<organism evidence="1 2">
    <name type="scientific">Kordia algicida OT-1</name>
    <dbReference type="NCBI Taxonomy" id="391587"/>
    <lineage>
        <taxon>Bacteria</taxon>
        <taxon>Pseudomonadati</taxon>
        <taxon>Bacteroidota</taxon>
        <taxon>Flavobacteriia</taxon>
        <taxon>Flavobacteriales</taxon>
        <taxon>Flavobacteriaceae</taxon>
        <taxon>Kordia</taxon>
    </lineage>
</organism>
<name>A9E5M6_9FLAO</name>
<protein>
    <submittedName>
        <fullName evidence="1">Uncharacterized protein</fullName>
    </submittedName>
</protein>